<evidence type="ECO:0000313" key="16">
    <source>
        <dbReference type="EMBL" id="SHM44348.1"/>
    </source>
</evidence>
<dbReference type="STRING" id="551987.SAMN05192549_101600"/>
<evidence type="ECO:0000259" key="14">
    <source>
        <dbReference type="PROSITE" id="PS50109"/>
    </source>
</evidence>
<dbReference type="Pfam" id="PF00512">
    <property type="entry name" value="HisKA"/>
    <property type="match status" value="1"/>
</dbReference>
<evidence type="ECO:0000313" key="17">
    <source>
        <dbReference type="Proteomes" id="UP000184339"/>
    </source>
</evidence>
<evidence type="ECO:0000256" key="5">
    <source>
        <dbReference type="ARBA" id="ARBA00022679"/>
    </source>
</evidence>
<evidence type="ECO:0000259" key="15">
    <source>
        <dbReference type="PROSITE" id="PS50885"/>
    </source>
</evidence>
<evidence type="ECO:0000256" key="7">
    <source>
        <dbReference type="ARBA" id="ARBA00022741"/>
    </source>
</evidence>
<keyword evidence="6 13" id="KW-0812">Transmembrane</keyword>
<dbReference type="InterPro" id="IPR036097">
    <property type="entry name" value="HisK_dim/P_sf"/>
</dbReference>
<evidence type="ECO:0000256" key="9">
    <source>
        <dbReference type="ARBA" id="ARBA00022840"/>
    </source>
</evidence>
<dbReference type="EC" id="2.7.13.3" evidence="3"/>
<dbReference type="InterPro" id="IPR003661">
    <property type="entry name" value="HisK_dim/P_dom"/>
</dbReference>
<protein>
    <recommendedName>
        <fullName evidence="3">histidine kinase</fullName>
        <ecNumber evidence="3">2.7.13.3</ecNumber>
    </recommendedName>
</protein>
<dbReference type="OrthoDB" id="8583694at2"/>
<dbReference type="PANTHER" id="PTHR45436:SF14">
    <property type="entry name" value="SENSOR PROTEIN QSEC"/>
    <property type="match status" value="1"/>
</dbReference>
<proteinExistence type="predicted"/>
<dbReference type="CDD" id="cd00075">
    <property type="entry name" value="HATPase"/>
    <property type="match status" value="1"/>
</dbReference>
<dbReference type="InterPro" id="IPR036890">
    <property type="entry name" value="HATPase_C_sf"/>
</dbReference>
<evidence type="ECO:0000256" key="12">
    <source>
        <dbReference type="ARBA" id="ARBA00023136"/>
    </source>
</evidence>
<dbReference type="EMBL" id="FRCX01000001">
    <property type="protein sequence ID" value="SHM44348.1"/>
    <property type="molecule type" value="Genomic_DNA"/>
</dbReference>
<evidence type="ECO:0000256" key="1">
    <source>
        <dbReference type="ARBA" id="ARBA00000085"/>
    </source>
</evidence>
<keyword evidence="4" id="KW-0597">Phosphoprotein</keyword>
<accession>A0A1M7IUP1</accession>
<dbReference type="Gene3D" id="1.10.287.130">
    <property type="match status" value="1"/>
</dbReference>
<comment type="subcellular location">
    <subcellularLocation>
        <location evidence="2">Membrane</location>
        <topology evidence="2">Multi-pass membrane protein</topology>
    </subcellularLocation>
</comment>
<keyword evidence="12 13" id="KW-0472">Membrane</keyword>
<evidence type="ECO:0000256" key="11">
    <source>
        <dbReference type="ARBA" id="ARBA00023012"/>
    </source>
</evidence>
<keyword evidence="8 16" id="KW-0418">Kinase</keyword>
<dbReference type="SMART" id="SM00388">
    <property type="entry name" value="HisKA"/>
    <property type="match status" value="1"/>
</dbReference>
<evidence type="ECO:0000256" key="10">
    <source>
        <dbReference type="ARBA" id="ARBA00022989"/>
    </source>
</evidence>
<dbReference type="InterPro" id="IPR003660">
    <property type="entry name" value="HAMP_dom"/>
</dbReference>
<evidence type="ECO:0000256" key="3">
    <source>
        <dbReference type="ARBA" id="ARBA00012438"/>
    </source>
</evidence>
<keyword evidence="11" id="KW-0902">Two-component regulatory system</keyword>
<dbReference type="SUPFAM" id="SSF55874">
    <property type="entry name" value="ATPase domain of HSP90 chaperone/DNA topoisomerase II/histidine kinase"/>
    <property type="match status" value="1"/>
</dbReference>
<evidence type="ECO:0000256" key="8">
    <source>
        <dbReference type="ARBA" id="ARBA00022777"/>
    </source>
</evidence>
<reference evidence="17" key="1">
    <citation type="submission" date="2016-11" db="EMBL/GenBank/DDBJ databases">
        <authorList>
            <person name="Varghese N."/>
            <person name="Submissions S."/>
        </authorList>
    </citation>
    <scope>NUCLEOTIDE SEQUENCE [LARGE SCALE GENOMIC DNA]</scope>
    <source>
        <strain evidence="17">Sac-22</strain>
    </source>
</reference>
<evidence type="ECO:0000256" key="13">
    <source>
        <dbReference type="SAM" id="Phobius"/>
    </source>
</evidence>
<keyword evidence="10 13" id="KW-1133">Transmembrane helix</keyword>
<feature type="domain" description="Histidine kinase" evidence="14">
    <location>
        <begin position="252"/>
        <end position="463"/>
    </location>
</feature>
<dbReference type="RefSeq" id="WP_072781200.1">
    <property type="nucleotide sequence ID" value="NZ_FRCX01000001.1"/>
</dbReference>
<dbReference type="InterPro" id="IPR004358">
    <property type="entry name" value="Sig_transdc_His_kin-like_C"/>
</dbReference>
<feature type="transmembrane region" description="Helical" evidence="13">
    <location>
        <begin position="170"/>
        <end position="189"/>
    </location>
</feature>
<dbReference type="AlphaFoldDB" id="A0A1M7IUP1"/>
<dbReference type="CDD" id="cd00082">
    <property type="entry name" value="HisKA"/>
    <property type="match status" value="1"/>
</dbReference>
<keyword evidence="7" id="KW-0547">Nucleotide-binding</keyword>
<dbReference type="SUPFAM" id="SSF47384">
    <property type="entry name" value="Homodimeric domain of signal transducing histidine kinase"/>
    <property type="match status" value="1"/>
</dbReference>
<name>A0A1M7IUP1_9BURK</name>
<organism evidence="16 17">
    <name type="scientific">Duganella sacchari</name>
    <dbReference type="NCBI Taxonomy" id="551987"/>
    <lineage>
        <taxon>Bacteria</taxon>
        <taxon>Pseudomonadati</taxon>
        <taxon>Pseudomonadota</taxon>
        <taxon>Betaproteobacteria</taxon>
        <taxon>Burkholderiales</taxon>
        <taxon>Oxalobacteraceae</taxon>
        <taxon>Telluria group</taxon>
        <taxon>Duganella</taxon>
    </lineage>
</organism>
<dbReference type="SMART" id="SM00387">
    <property type="entry name" value="HATPase_c"/>
    <property type="match status" value="1"/>
</dbReference>
<feature type="domain" description="HAMP" evidence="15">
    <location>
        <begin position="192"/>
        <end position="244"/>
    </location>
</feature>
<evidence type="ECO:0000256" key="4">
    <source>
        <dbReference type="ARBA" id="ARBA00022553"/>
    </source>
</evidence>
<evidence type="ECO:0000256" key="2">
    <source>
        <dbReference type="ARBA" id="ARBA00004141"/>
    </source>
</evidence>
<dbReference type="InterPro" id="IPR003594">
    <property type="entry name" value="HATPase_dom"/>
</dbReference>
<comment type="catalytic activity">
    <reaction evidence="1">
        <text>ATP + protein L-histidine = ADP + protein N-phospho-L-histidine.</text>
        <dbReference type="EC" id="2.7.13.3"/>
    </reaction>
</comment>
<dbReference type="PANTHER" id="PTHR45436">
    <property type="entry name" value="SENSOR HISTIDINE KINASE YKOH"/>
    <property type="match status" value="1"/>
</dbReference>
<feature type="transmembrane region" description="Helical" evidence="13">
    <location>
        <begin position="144"/>
        <end position="164"/>
    </location>
</feature>
<evidence type="ECO:0000256" key="6">
    <source>
        <dbReference type="ARBA" id="ARBA00022692"/>
    </source>
</evidence>
<keyword evidence="5" id="KW-0808">Transferase</keyword>
<dbReference type="PROSITE" id="PS50109">
    <property type="entry name" value="HIS_KIN"/>
    <property type="match status" value="1"/>
</dbReference>
<dbReference type="PROSITE" id="PS50885">
    <property type="entry name" value="HAMP"/>
    <property type="match status" value="1"/>
</dbReference>
<dbReference type="InterPro" id="IPR005467">
    <property type="entry name" value="His_kinase_dom"/>
</dbReference>
<dbReference type="GO" id="GO:0000155">
    <property type="term" value="F:phosphorelay sensor kinase activity"/>
    <property type="evidence" value="ECO:0007669"/>
    <property type="project" value="InterPro"/>
</dbReference>
<dbReference type="GO" id="GO:0005886">
    <property type="term" value="C:plasma membrane"/>
    <property type="evidence" value="ECO:0007669"/>
    <property type="project" value="TreeGrafter"/>
</dbReference>
<keyword evidence="17" id="KW-1185">Reference proteome</keyword>
<dbReference type="GO" id="GO:0005524">
    <property type="term" value="F:ATP binding"/>
    <property type="evidence" value="ECO:0007669"/>
    <property type="project" value="UniProtKB-KW"/>
</dbReference>
<dbReference type="InterPro" id="IPR050428">
    <property type="entry name" value="TCS_sensor_his_kinase"/>
</dbReference>
<dbReference type="PRINTS" id="PR00344">
    <property type="entry name" value="BCTRLSENSOR"/>
</dbReference>
<dbReference type="Proteomes" id="UP000184339">
    <property type="component" value="Unassembled WGS sequence"/>
</dbReference>
<gene>
    <name evidence="16" type="ORF">SAMN05192549_101600</name>
</gene>
<feature type="transmembrane region" description="Helical" evidence="13">
    <location>
        <begin position="20"/>
        <end position="40"/>
    </location>
</feature>
<dbReference type="Gene3D" id="3.30.565.10">
    <property type="entry name" value="Histidine kinase-like ATPase, C-terminal domain"/>
    <property type="match status" value="1"/>
</dbReference>
<keyword evidence="9" id="KW-0067">ATP-binding</keyword>
<sequence>MNALKRCWRVLVEPTLVRRMMVAQVLLVLLMWSGVIAIILHQGGDTSSYLNASKTGETVLAVADNLADRPEQQHATLSLIDSALREQFDDSGLPDLGPVLLVWEGGRLVYATPGAPTNLQPDPDHGLETMYIKGERFRGRAFRAAKTGTVVMFAAPVAWFNLFLTINSRGFFLAPLLISLPLLPLPAWLSIRLAMRPWRQVAQEVAARGPADLTPLTSKTPHRELAAMVDSINALLQRVGQSAQRERSFIADAAHELRTPLAAMRVHAEALQGQTGHPVQRELLKGILSSGNRAGRLVGQLLQLMRSDATDSEPHADVALDALVQDRLAMLSMLASRNNVELELTVAEPVCIMGQRESLVSLIDNLVENAIKYSPKDGVVRVSVTGTAGAATLSVEDQGPGIAPELRERVFDRFFRDPQQTQSGSGLGLAIAAAVAASHNGQIHLDDAEGGGLRATVQLRGQVRQLNTSPAVA</sequence>
<dbReference type="Pfam" id="PF02518">
    <property type="entry name" value="HATPase_c"/>
    <property type="match status" value="1"/>
</dbReference>